<dbReference type="PANTHER" id="PTHR36973:SF4">
    <property type="entry name" value="NODULATION PROTEIN"/>
    <property type="match status" value="1"/>
</dbReference>
<comment type="caution">
    <text evidence="3">The sequence shown here is derived from an EMBL/GenBank/DDBJ whole genome shotgun (WGS) entry which is preliminary data.</text>
</comment>
<dbReference type="EMBL" id="JBEZFP010000046">
    <property type="protein sequence ID" value="MEU8135600.1"/>
    <property type="molecule type" value="Genomic_DNA"/>
</dbReference>
<dbReference type="Pfam" id="PF05050">
    <property type="entry name" value="Methyltransf_21"/>
    <property type="match status" value="1"/>
</dbReference>
<feature type="compositionally biased region" description="Polar residues" evidence="1">
    <location>
        <begin position="1"/>
        <end position="12"/>
    </location>
</feature>
<dbReference type="GO" id="GO:0032259">
    <property type="term" value="P:methylation"/>
    <property type="evidence" value="ECO:0007669"/>
    <property type="project" value="UniProtKB-KW"/>
</dbReference>
<reference evidence="3 4" key="1">
    <citation type="submission" date="2024-06" db="EMBL/GenBank/DDBJ databases">
        <title>The Natural Products Discovery Center: Release of the First 8490 Sequenced Strains for Exploring Actinobacteria Biosynthetic Diversity.</title>
        <authorList>
            <person name="Kalkreuter E."/>
            <person name="Kautsar S.A."/>
            <person name="Yang D."/>
            <person name="Bader C.D."/>
            <person name="Teijaro C.N."/>
            <person name="Fluegel L."/>
            <person name="Davis C.M."/>
            <person name="Simpson J.R."/>
            <person name="Lauterbach L."/>
            <person name="Steele A.D."/>
            <person name="Gui C."/>
            <person name="Meng S."/>
            <person name="Li G."/>
            <person name="Viehrig K."/>
            <person name="Ye F."/>
            <person name="Su P."/>
            <person name="Kiefer A.F."/>
            <person name="Nichols A."/>
            <person name="Cepeda A.J."/>
            <person name="Yan W."/>
            <person name="Fan B."/>
            <person name="Jiang Y."/>
            <person name="Adhikari A."/>
            <person name="Zheng C.-J."/>
            <person name="Schuster L."/>
            <person name="Cowan T.M."/>
            <person name="Smanski M.J."/>
            <person name="Chevrette M.G."/>
            <person name="De Carvalho L.P.S."/>
            <person name="Shen B."/>
        </authorList>
    </citation>
    <scope>NUCLEOTIDE SEQUENCE [LARGE SCALE GENOMIC DNA]</scope>
    <source>
        <strain evidence="3 4">NPDC048946</strain>
    </source>
</reference>
<keyword evidence="3" id="KW-0808">Transferase</keyword>
<evidence type="ECO:0000313" key="4">
    <source>
        <dbReference type="Proteomes" id="UP001551482"/>
    </source>
</evidence>
<gene>
    <name evidence="3" type="ORF">AB0C36_19020</name>
</gene>
<evidence type="ECO:0000256" key="1">
    <source>
        <dbReference type="SAM" id="MobiDB-lite"/>
    </source>
</evidence>
<evidence type="ECO:0000313" key="3">
    <source>
        <dbReference type="EMBL" id="MEU8135600.1"/>
    </source>
</evidence>
<dbReference type="InterPro" id="IPR006342">
    <property type="entry name" value="FkbM_mtfrase"/>
</dbReference>
<dbReference type="GO" id="GO:0008168">
    <property type="term" value="F:methyltransferase activity"/>
    <property type="evidence" value="ECO:0007669"/>
    <property type="project" value="UniProtKB-KW"/>
</dbReference>
<organism evidence="3 4">
    <name type="scientific">Streptodolium elevatio</name>
    <dbReference type="NCBI Taxonomy" id="3157996"/>
    <lineage>
        <taxon>Bacteria</taxon>
        <taxon>Bacillati</taxon>
        <taxon>Actinomycetota</taxon>
        <taxon>Actinomycetes</taxon>
        <taxon>Kitasatosporales</taxon>
        <taxon>Streptomycetaceae</taxon>
        <taxon>Streptodolium</taxon>
    </lineage>
</organism>
<feature type="region of interest" description="Disordered" evidence="1">
    <location>
        <begin position="1"/>
        <end position="39"/>
    </location>
</feature>
<dbReference type="SUPFAM" id="SSF53335">
    <property type="entry name" value="S-adenosyl-L-methionine-dependent methyltransferases"/>
    <property type="match status" value="1"/>
</dbReference>
<dbReference type="NCBIfam" id="TIGR01444">
    <property type="entry name" value="fkbM_fam"/>
    <property type="match status" value="1"/>
</dbReference>
<evidence type="ECO:0000259" key="2">
    <source>
        <dbReference type="Pfam" id="PF05050"/>
    </source>
</evidence>
<dbReference type="InterPro" id="IPR053188">
    <property type="entry name" value="FkbM_Methyltransferase"/>
</dbReference>
<dbReference type="PANTHER" id="PTHR36973">
    <property type="entry name" value="SLL1456 PROTEIN-RELATED"/>
    <property type="match status" value="1"/>
</dbReference>
<keyword evidence="3" id="KW-0489">Methyltransferase</keyword>
<proteinExistence type="predicted"/>
<keyword evidence="4" id="KW-1185">Reference proteome</keyword>
<protein>
    <submittedName>
        <fullName evidence="3">FkbM family methyltransferase</fullName>
    </submittedName>
</protein>
<feature type="domain" description="Methyltransferase FkbM" evidence="2">
    <location>
        <begin position="231"/>
        <end position="268"/>
    </location>
</feature>
<sequence length="312" mass="34601">MDQPTDPATSVASEGGGAPSAARVPSQGTTRDANERAPETRYRRYATNLRLWQRNRAWWGSELATGAKLRYYGDMVASYTRCARGRGRTVRYLDKEFAFDDIATPLNLQTCPREVSRDLLGNMRPGFRVRTALDVGGNLGQFAVTLRHFAPEAEVDVFEPNGLILPQLEANTAALKGVRIWPYALSPRPVDEMFFDPGRSATGSVLADQIDSVGTPRSLAVRSVSDPSTVTGNQEYDLVKIDVEGYELEVLKCLGGMTVHYLYVEVSGARGVYPHSELLMLVRRQFGDFRVVFQGPCDRRSVHHPLLLEFSG</sequence>
<dbReference type="Gene3D" id="3.40.50.150">
    <property type="entry name" value="Vaccinia Virus protein VP39"/>
    <property type="match status" value="1"/>
</dbReference>
<dbReference type="Proteomes" id="UP001551482">
    <property type="component" value="Unassembled WGS sequence"/>
</dbReference>
<dbReference type="InterPro" id="IPR029063">
    <property type="entry name" value="SAM-dependent_MTases_sf"/>
</dbReference>
<dbReference type="RefSeq" id="WP_358355473.1">
    <property type="nucleotide sequence ID" value="NZ_JBEZFP010000046.1"/>
</dbReference>
<accession>A0ABV3DIM7</accession>
<name>A0ABV3DIM7_9ACTN</name>